<evidence type="ECO:0000256" key="2">
    <source>
        <dbReference type="ARBA" id="ARBA00022448"/>
    </source>
</evidence>
<dbReference type="SUPFAM" id="SSF52540">
    <property type="entry name" value="P-loop containing nucleoside triphosphate hydrolases"/>
    <property type="match status" value="1"/>
</dbReference>
<evidence type="ECO:0000256" key="3">
    <source>
        <dbReference type="ARBA" id="ARBA00022741"/>
    </source>
</evidence>
<evidence type="ECO:0000313" key="9">
    <source>
        <dbReference type="Proteomes" id="UP000189796"/>
    </source>
</evidence>
<keyword evidence="5" id="KW-0029">Amino-acid transport</keyword>
<dbReference type="SMART" id="SM00382">
    <property type="entry name" value="AAA"/>
    <property type="match status" value="1"/>
</dbReference>
<dbReference type="InterPro" id="IPR027417">
    <property type="entry name" value="P-loop_NTPase"/>
</dbReference>
<dbReference type="InterPro" id="IPR003439">
    <property type="entry name" value="ABC_transporter-like_ATP-bd"/>
</dbReference>
<dbReference type="InterPro" id="IPR003593">
    <property type="entry name" value="AAA+_ATPase"/>
</dbReference>
<organism evidence="8 9">
    <name type="scientific">Bradyrhizobium erythrophlei</name>
    <dbReference type="NCBI Taxonomy" id="1437360"/>
    <lineage>
        <taxon>Bacteria</taxon>
        <taxon>Pseudomonadati</taxon>
        <taxon>Pseudomonadota</taxon>
        <taxon>Alphaproteobacteria</taxon>
        <taxon>Hyphomicrobiales</taxon>
        <taxon>Nitrobacteraceae</taxon>
        <taxon>Bradyrhizobium</taxon>
    </lineage>
</organism>
<dbReference type="AlphaFoldDB" id="A0A1M5H750"/>
<feature type="domain" description="ABC transporter" evidence="7">
    <location>
        <begin position="2"/>
        <end position="213"/>
    </location>
</feature>
<dbReference type="PROSITE" id="PS50893">
    <property type="entry name" value="ABC_TRANSPORTER_2"/>
    <property type="match status" value="1"/>
</dbReference>
<dbReference type="PROSITE" id="PS00211">
    <property type="entry name" value="ABC_TRANSPORTER_1"/>
    <property type="match status" value="1"/>
</dbReference>
<dbReference type="GO" id="GO:0015807">
    <property type="term" value="P:L-amino acid transport"/>
    <property type="evidence" value="ECO:0007669"/>
    <property type="project" value="TreeGrafter"/>
</dbReference>
<evidence type="ECO:0000256" key="6">
    <source>
        <dbReference type="ARBA" id="ARBA00024722"/>
    </source>
</evidence>
<dbReference type="GO" id="GO:0015658">
    <property type="term" value="F:branched-chain amino acid transmembrane transporter activity"/>
    <property type="evidence" value="ECO:0007669"/>
    <property type="project" value="TreeGrafter"/>
</dbReference>
<dbReference type="GO" id="GO:0005524">
    <property type="term" value="F:ATP binding"/>
    <property type="evidence" value="ECO:0007669"/>
    <property type="project" value="UniProtKB-KW"/>
</dbReference>
<dbReference type="InterPro" id="IPR017871">
    <property type="entry name" value="ABC_transporter-like_CS"/>
</dbReference>
<dbReference type="InterPro" id="IPR052156">
    <property type="entry name" value="BCAA_Transport_ATP-bd_LivF"/>
</dbReference>
<evidence type="ECO:0000313" key="8">
    <source>
        <dbReference type="EMBL" id="SHG11817.1"/>
    </source>
</evidence>
<dbReference type="Proteomes" id="UP000189796">
    <property type="component" value="Chromosome I"/>
</dbReference>
<sequence>MFRVSNLNVSIGPIPVIRDASLALEEGEICGLIGRNGAGKTTLFRAIMGAIPASGLIELGPTNLLTSPSHLRVAHGIGYMPEDRRLVPEFTVEENVRLPALSLKMRGADQRLNWIFGLVPEVAQFRARSSLELSGGQQKLVALARALMAGTRMLLLDEPFEGLAPALARQLSEVLANLKTEGISILIAESNEVHVVDLLSRAFRIERGSVSPA</sequence>
<dbReference type="PANTHER" id="PTHR43820:SF4">
    <property type="entry name" value="HIGH-AFFINITY BRANCHED-CHAIN AMINO ACID TRANSPORT ATP-BINDING PROTEIN LIVF"/>
    <property type="match status" value="1"/>
</dbReference>
<dbReference type="PANTHER" id="PTHR43820">
    <property type="entry name" value="HIGH-AFFINITY BRANCHED-CHAIN AMINO ACID TRANSPORT ATP-BINDING PROTEIN LIVF"/>
    <property type="match status" value="1"/>
</dbReference>
<dbReference type="OrthoDB" id="7846240at2"/>
<dbReference type="GO" id="GO:0016887">
    <property type="term" value="F:ATP hydrolysis activity"/>
    <property type="evidence" value="ECO:0007669"/>
    <property type="project" value="InterPro"/>
</dbReference>
<name>A0A1M5H750_9BRAD</name>
<reference evidence="8 9" key="1">
    <citation type="submission" date="2016-11" db="EMBL/GenBank/DDBJ databases">
        <authorList>
            <person name="Jaros S."/>
            <person name="Januszkiewicz K."/>
            <person name="Wedrychowicz H."/>
        </authorList>
    </citation>
    <scope>NUCLEOTIDE SEQUENCE [LARGE SCALE GENOMIC DNA]</scope>
    <source>
        <strain evidence="8 9">GAS138</strain>
    </source>
</reference>
<dbReference type="Gene3D" id="3.40.50.300">
    <property type="entry name" value="P-loop containing nucleotide triphosphate hydrolases"/>
    <property type="match status" value="1"/>
</dbReference>
<evidence type="ECO:0000259" key="7">
    <source>
        <dbReference type="PROSITE" id="PS50893"/>
    </source>
</evidence>
<proteinExistence type="inferred from homology"/>
<comment type="similarity">
    <text evidence="1">Belongs to the ABC transporter superfamily.</text>
</comment>
<dbReference type="RefSeq" id="WP_079606976.1">
    <property type="nucleotide sequence ID" value="NZ_LT670817.1"/>
</dbReference>
<evidence type="ECO:0000256" key="1">
    <source>
        <dbReference type="ARBA" id="ARBA00005417"/>
    </source>
</evidence>
<dbReference type="Pfam" id="PF00005">
    <property type="entry name" value="ABC_tran"/>
    <property type="match status" value="1"/>
</dbReference>
<evidence type="ECO:0000256" key="5">
    <source>
        <dbReference type="ARBA" id="ARBA00022970"/>
    </source>
</evidence>
<protein>
    <submittedName>
        <fullName evidence="8">Amino acid/amide ABC transporter ATP-binding protein 2, HAAT family</fullName>
    </submittedName>
</protein>
<keyword evidence="4 8" id="KW-0067">ATP-binding</keyword>
<keyword evidence="3" id="KW-0547">Nucleotide-binding</keyword>
<keyword evidence="2" id="KW-0813">Transport</keyword>
<accession>A0A1M5H750</accession>
<comment type="function">
    <text evidence="6">Involved in beta-(1--&gt;2)glucan export. Transmembrane domains (TMD) form a pore in the inner membrane and the ATP-binding domain (NBD) is responsible for energy generation.</text>
</comment>
<dbReference type="EMBL" id="LT670817">
    <property type="protein sequence ID" value="SHG11817.1"/>
    <property type="molecule type" value="Genomic_DNA"/>
</dbReference>
<evidence type="ECO:0000256" key="4">
    <source>
        <dbReference type="ARBA" id="ARBA00022840"/>
    </source>
</evidence>
<gene>
    <name evidence="8" type="ORF">SAMN05443248_0346</name>
</gene>